<dbReference type="AlphaFoldDB" id="A0A2W4R537"/>
<organism evidence="2 3">
    <name type="scientific">Candidatus Methylumidiphilus alinenensis</name>
    <dbReference type="NCBI Taxonomy" id="2202197"/>
    <lineage>
        <taxon>Bacteria</taxon>
        <taxon>Pseudomonadati</taxon>
        <taxon>Pseudomonadota</taxon>
        <taxon>Gammaproteobacteria</taxon>
        <taxon>Methylococcales</taxon>
        <taxon>Candidatus Methylumidiphilus</taxon>
    </lineage>
</organism>
<dbReference type="EMBL" id="QJPH01000303">
    <property type="protein sequence ID" value="PZN79221.1"/>
    <property type="molecule type" value="Genomic_DNA"/>
</dbReference>
<proteinExistence type="predicted"/>
<sequence>MNRLRIIGLYTLLVIFISARLASAVESSIAQGVPDIKEQQPPSHDGQKIVVEKKNSLAEMREWLNRRNLDRKLKGSAFQGPGNTNHYPSTLKPLFAHNQKSHGLGWGGASPPQTNYGLLERQSGPSPDGKLTANFQRGRSAASVASGRGRTKKRRGLELNHPVRKGSEPATNPSPLGEGNLELYSTTLSPDGRIHHRLIINEEGPDQFQVATGTSFAVPNSTYSPKPKRWVRPPFKR</sequence>
<accession>A0A2W4R537</accession>
<feature type="region of interest" description="Disordered" evidence="1">
    <location>
        <begin position="102"/>
        <end position="178"/>
    </location>
</feature>
<evidence type="ECO:0000313" key="2">
    <source>
        <dbReference type="EMBL" id="PZN79221.1"/>
    </source>
</evidence>
<evidence type="ECO:0000313" key="3">
    <source>
        <dbReference type="Proteomes" id="UP000249396"/>
    </source>
</evidence>
<name>A0A2W4R537_9GAMM</name>
<protein>
    <submittedName>
        <fullName evidence="2">Uncharacterized protein</fullName>
    </submittedName>
</protein>
<gene>
    <name evidence="2" type="ORF">DM484_11795</name>
</gene>
<evidence type="ECO:0000256" key="1">
    <source>
        <dbReference type="SAM" id="MobiDB-lite"/>
    </source>
</evidence>
<comment type="caution">
    <text evidence="2">The sequence shown here is derived from an EMBL/GenBank/DDBJ whole genome shotgun (WGS) entry which is preliminary data.</text>
</comment>
<reference evidence="2 3" key="1">
    <citation type="journal article" date="2018" name="Aquat. Microb. Ecol.">
        <title>Gammaproteobacterial methanotrophs dominate.</title>
        <authorList>
            <person name="Rissanen A.J."/>
            <person name="Saarenheimo J."/>
            <person name="Tiirola M."/>
            <person name="Peura S."/>
            <person name="Aalto S.L."/>
            <person name="Karvinen A."/>
            <person name="Nykanen H."/>
        </authorList>
    </citation>
    <scope>NUCLEOTIDE SEQUENCE [LARGE SCALE GENOMIC DNA]</scope>
    <source>
        <strain evidence="2">AMbin10</strain>
    </source>
</reference>
<dbReference type="Proteomes" id="UP000249396">
    <property type="component" value="Unassembled WGS sequence"/>
</dbReference>